<reference evidence="1 2" key="1">
    <citation type="submission" date="2018-05" db="EMBL/GenBank/DDBJ databases">
        <title>The Hungate 1000. A catalogue of reference genomes from the rumen microbiome.</title>
        <authorList>
            <person name="Kelly W."/>
        </authorList>
    </citation>
    <scope>NUCLEOTIDE SEQUENCE [LARGE SCALE GENOMIC DNA]</scope>
    <source>
        <strain evidence="1 2">SAb67</strain>
    </source>
</reference>
<sequence>MIDATQIAAAIGAPCIISAKMAEAMTSWENLFKNTASWQKIRVKPLRLPSIVSKEIKRLTLKEFASEVNDPELNAAWQRMLPSLRRKLDYGLAVGGLLLKPYWTGAPKVDIVLQNQYLPISFSDDVCTSVACPETVVIGKISYTRVEVHEYNAGAQQHSIRNLCFRSDNPAFLGRECKLSEVPAWTDILPRKVFDGVTQPLFSIFQVPDANNVDPDSALGISVYADAVDLIRDADEHWERILWELESSERAIDASLDFFRMRDGKPILPRGRERMFHTYENTGNGKDLFNTFSPEIRDTSYFHAFNQILRRIENNCGLAYGTLSEVEDVEKTAEEIKASKQRSYDRVHDIQEGLRPALGGAAYGLSYLRNYYENRGASDVEVTSTFGDGVLEDVDKEFARRMQMVSAGMLTKEQFVMWYFSCDEEAAAELMPKAEALFGNTSPTIGGGNANPLGV</sequence>
<protein>
    <submittedName>
        <fullName evidence="1">A118 family predicted phage portal protein</fullName>
    </submittedName>
</protein>
<name>A0A315YR07_RUMFL</name>
<dbReference type="AlphaFoldDB" id="A0A315YR07"/>
<proteinExistence type="predicted"/>
<dbReference type="Proteomes" id="UP000245720">
    <property type="component" value="Unassembled WGS sequence"/>
</dbReference>
<evidence type="ECO:0000313" key="1">
    <source>
        <dbReference type="EMBL" id="PWJ14618.1"/>
    </source>
</evidence>
<dbReference type="EMBL" id="QGDI01000002">
    <property type="protein sequence ID" value="PWJ14618.1"/>
    <property type="molecule type" value="Genomic_DNA"/>
</dbReference>
<comment type="caution">
    <text evidence="1">The sequence shown here is derived from an EMBL/GenBank/DDBJ whole genome shotgun (WGS) entry which is preliminary data.</text>
</comment>
<gene>
    <name evidence="1" type="ORF">IE37_00603</name>
</gene>
<accession>A0A315YR07</accession>
<evidence type="ECO:0000313" key="2">
    <source>
        <dbReference type="Proteomes" id="UP000245720"/>
    </source>
</evidence>
<organism evidence="1 2">
    <name type="scientific">Ruminococcus flavefaciens</name>
    <dbReference type="NCBI Taxonomy" id="1265"/>
    <lineage>
        <taxon>Bacteria</taxon>
        <taxon>Bacillati</taxon>
        <taxon>Bacillota</taxon>
        <taxon>Clostridia</taxon>
        <taxon>Eubacteriales</taxon>
        <taxon>Oscillospiraceae</taxon>
        <taxon>Ruminococcus</taxon>
    </lineage>
</organism>